<organism evidence="1 2">
    <name type="scientific">Streptantibioticus parmotrematis</name>
    <dbReference type="NCBI Taxonomy" id="2873249"/>
    <lineage>
        <taxon>Bacteria</taxon>
        <taxon>Bacillati</taxon>
        <taxon>Actinomycetota</taxon>
        <taxon>Actinomycetes</taxon>
        <taxon>Kitasatosporales</taxon>
        <taxon>Streptomycetaceae</taxon>
        <taxon>Streptantibioticus</taxon>
    </lineage>
</organism>
<dbReference type="RefSeq" id="WP_222975571.1">
    <property type="nucleotide sequence ID" value="NZ_JAINVZ010000004.1"/>
</dbReference>
<dbReference type="EMBL" id="JAINVZ010000004">
    <property type="protein sequence ID" value="MBY8884809.1"/>
    <property type="molecule type" value="Genomic_DNA"/>
</dbReference>
<evidence type="ECO:0000313" key="2">
    <source>
        <dbReference type="Proteomes" id="UP001198565"/>
    </source>
</evidence>
<protein>
    <submittedName>
        <fullName evidence="1">Uncharacterized protein</fullName>
    </submittedName>
</protein>
<keyword evidence="2" id="KW-1185">Reference proteome</keyword>
<accession>A0ABS7QQ69</accession>
<comment type="caution">
    <text evidence="1">The sequence shown here is derived from an EMBL/GenBank/DDBJ whole genome shotgun (WGS) entry which is preliminary data.</text>
</comment>
<sequence>MTHTHPEPAGYLVVAEPVFGGPSAPVRGRLLHASADCAQGELRELTIDLARGGGYVLLGRHLDMPVGVAITRDGVMWAAEIHPATEVHLEFSHP</sequence>
<reference evidence="1 2" key="1">
    <citation type="submission" date="2021-08" db="EMBL/GenBank/DDBJ databases">
        <title>Streptomyces sp. PTM05 isolated from lichen.</title>
        <authorList>
            <person name="Somphong A."/>
            <person name="Phongsopitanun W."/>
            <person name="Tanasupawat S."/>
        </authorList>
    </citation>
    <scope>NUCLEOTIDE SEQUENCE [LARGE SCALE GENOMIC DNA]</scope>
    <source>
        <strain evidence="1 2">Ptm05</strain>
    </source>
</reference>
<name>A0ABS7QQ69_9ACTN</name>
<proteinExistence type="predicted"/>
<gene>
    <name evidence="1" type="ORF">K7472_08110</name>
</gene>
<evidence type="ECO:0000313" key="1">
    <source>
        <dbReference type="EMBL" id="MBY8884809.1"/>
    </source>
</evidence>
<dbReference type="Proteomes" id="UP001198565">
    <property type="component" value="Unassembled WGS sequence"/>
</dbReference>